<sequence length="436" mass="48459">MKEDVGFRGNDYTFAGSIFTAGYVIGQLPSALVLSSNRVPARIWFPFCMLMWGICTLALAFVKTPHQVWGLRFTMAIFEASTFSGTHYILGSWYKDCELGARTAVFATAAQVGTLFSGVMQGAIIQTLEGKAGLSGWQWLFVIDFLITVPIAAYGLLMFPDTPHTVKAFWLSEDERKLCIDRLPPREHVQMTWAVLRKSGRKIISSWQWYLFSLLFTLSATSFEKTGVYSEFLFFLKSTGTYTKAQINYYPSIFTTVAIVSTYGLTVMSDRTGNRFIVNPIMFTSVFISCVILLVWDVSVGAKWFAYIIAGFGYAGQASNFAWANSMCREDDVLRAITLASMNMFSNIWNIWYAIVCWPIVDAPRFRNGQIATLVTGAVSVGIACAIVYCSRRFPPKMPSGEDDAMDWEGAPAGDSSHDLPADDKEVKASTAVLQA</sequence>
<feature type="transmembrane region" description="Helical" evidence="8">
    <location>
        <begin position="373"/>
        <end position="390"/>
    </location>
</feature>
<dbReference type="GO" id="GO:0015233">
    <property type="term" value="F:pantothenate transmembrane transporter activity"/>
    <property type="evidence" value="ECO:0007669"/>
    <property type="project" value="TreeGrafter"/>
</dbReference>
<feature type="transmembrane region" description="Helical" evidence="8">
    <location>
        <begin position="276"/>
        <end position="298"/>
    </location>
</feature>
<dbReference type="InterPro" id="IPR011701">
    <property type="entry name" value="MFS"/>
</dbReference>
<dbReference type="PANTHER" id="PTHR43791">
    <property type="entry name" value="PERMEASE-RELATED"/>
    <property type="match status" value="1"/>
</dbReference>
<proteinExistence type="inferred from homology"/>
<comment type="caution">
    <text evidence="9">The sequence shown here is derived from an EMBL/GenBank/DDBJ whole genome shotgun (WGS) entry which is preliminary data.</text>
</comment>
<dbReference type="InterPro" id="IPR036259">
    <property type="entry name" value="MFS_trans_sf"/>
</dbReference>
<evidence type="ECO:0000256" key="5">
    <source>
        <dbReference type="ARBA" id="ARBA00023136"/>
    </source>
</evidence>
<feature type="transmembrane region" description="Helical" evidence="8">
    <location>
        <begin position="336"/>
        <end position="361"/>
    </location>
</feature>
<keyword evidence="2" id="KW-0813">Transport</keyword>
<feature type="transmembrane region" description="Helical" evidence="8">
    <location>
        <begin position="304"/>
        <end position="324"/>
    </location>
</feature>
<evidence type="ECO:0000256" key="1">
    <source>
        <dbReference type="ARBA" id="ARBA00004141"/>
    </source>
</evidence>
<organism evidence="9 10">
    <name type="scientific">Papiliotrema laurentii</name>
    <name type="common">Cryptococcus laurentii</name>
    <dbReference type="NCBI Taxonomy" id="5418"/>
    <lineage>
        <taxon>Eukaryota</taxon>
        <taxon>Fungi</taxon>
        <taxon>Dikarya</taxon>
        <taxon>Basidiomycota</taxon>
        <taxon>Agaricomycotina</taxon>
        <taxon>Tremellomycetes</taxon>
        <taxon>Tremellales</taxon>
        <taxon>Rhynchogastremaceae</taxon>
        <taxon>Papiliotrema</taxon>
    </lineage>
</organism>
<dbReference type="AlphaFoldDB" id="A0AAD9FSG4"/>
<comment type="subcellular location">
    <subcellularLocation>
        <location evidence="1">Membrane</location>
        <topology evidence="1">Multi-pass membrane protein</topology>
    </subcellularLocation>
</comment>
<feature type="compositionally biased region" description="Basic and acidic residues" evidence="7">
    <location>
        <begin position="416"/>
        <end position="428"/>
    </location>
</feature>
<dbReference type="PANTHER" id="PTHR43791:SF4">
    <property type="entry name" value="PANTOTHENATE TRANSPORTER FEN2"/>
    <property type="match status" value="1"/>
</dbReference>
<evidence type="ECO:0000256" key="4">
    <source>
        <dbReference type="ARBA" id="ARBA00022989"/>
    </source>
</evidence>
<feature type="transmembrane region" description="Helical" evidence="8">
    <location>
        <begin position="137"/>
        <end position="157"/>
    </location>
</feature>
<feature type="transmembrane region" description="Helical" evidence="8">
    <location>
        <begin position="43"/>
        <end position="62"/>
    </location>
</feature>
<evidence type="ECO:0000256" key="2">
    <source>
        <dbReference type="ARBA" id="ARBA00022448"/>
    </source>
</evidence>
<reference evidence="9" key="1">
    <citation type="submission" date="2023-02" db="EMBL/GenBank/DDBJ databases">
        <title>Identification and recombinant expression of a fungal hydrolase from Papiliotrema laurentii that hydrolyzes apple cutin and clears colloidal polyester polyurethane.</title>
        <authorList>
            <consortium name="DOE Joint Genome Institute"/>
            <person name="Roman V.A."/>
            <person name="Bojanowski C."/>
            <person name="Crable B.R."/>
            <person name="Wagner D.N."/>
            <person name="Hung C.S."/>
            <person name="Nadeau L.J."/>
            <person name="Schratz L."/>
            <person name="Haridas S."/>
            <person name="Pangilinan J."/>
            <person name="Lipzen A."/>
            <person name="Na H."/>
            <person name="Yan M."/>
            <person name="Ng V."/>
            <person name="Grigoriev I.V."/>
            <person name="Spatafora J.W."/>
            <person name="Barlow D."/>
            <person name="Biffinger J."/>
            <person name="Kelley-Loughnane N."/>
            <person name="Varaljay V.A."/>
            <person name="Crookes-Goodson W.J."/>
        </authorList>
    </citation>
    <scope>NUCLEOTIDE SEQUENCE</scope>
    <source>
        <strain evidence="9">5307AH</strain>
    </source>
</reference>
<comment type="similarity">
    <text evidence="6">Belongs to the major facilitator superfamily. Allantoate permease family.</text>
</comment>
<evidence type="ECO:0000313" key="10">
    <source>
        <dbReference type="Proteomes" id="UP001182556"/>
    </source>
</evidence>
<dbReference type="Pfam" id="PF07690">
    <property type="entry name" value="MFS_1"/>
    <property type="match status" value="1"/>
</dbReference>
<dbReference type="EMBL" id="JAODAN010000004">
    <property type="protein sequence ID" value="KAK1925227.1"/>
    <property type="molecule type" value="Genomic_DNA"/>
</dbReference>
<name>A0AAD9FSG4_PAPLA</name>
<feature type="region of interest" description="Disordered" evidence="7">
    <location>
        <begin position="399"/>
        <end position="436"/>
    </location>
</feature>
<dbReference type="GO" id="GO:0005886">
    <property type="term" value="C:plasma membrane"/>
    <property type="evidence" value="ECO:0007669"/>
    <property type="project" value="TreeGrafter"/>
</dbReference>
<feature type="transmembrane region" description="Helical" evidence="8">
    <location>
        <begin position="249"/>
        <end position="269"/>
    </location>
</feature>
<accession>A0AAD9FSG4</accession>
<evidence type="ECO:0000256" key="6">
    <source>
        <dbReference type="ARBA" id="ARBA00037968"/>
    </source>
</evidence>
<protein>
    <submittedName>
        <fullName evidence="9">Transmembrane transporter Liz1p</fullName>
    </submittedName>
</protein>
<keyword evidence="3 8" id="KW-0812">Transmembrane</keyword>
<dbReference type="GO" id="GO:0098717">
    <property type="term" value="P:pantothenate import across plasma membrane"/>
    <property type="evidence" value="ECO:0007669"/>
    <property type="project" value="TreeGrafter"/>
</dbReference>
<dbReference type="SUPFAM" id="SSF103473">
    <property type="entry name" value="MFS general substrate transporter"/>
    <property type="match status" value="1"/>
</dbReference>
<gene>
    <name evidence="9" type="ORF">DB88DRAFT_488350</name>
</gene>
<dbReference type="Gene3D" id="1.20.1250.20">
    <property type="entry name" value="MFS general substrate transporter like domains"/>
    <property type="match status" value="2"/>
</dbReference>
<keyword evidence="4 8" id="KW-1133">Transmembrane helix</keyword>
<evidence type="ECO:0000256" key="3">
    <source>
        <dbReference type="ARBA" id="ARBA00022692"/>
    </source>
</evidence>
<feature type="transmembrane region" description="Helical" evidence="8">
    <location>
        <begin position="12"/>
        <end position="34"/>
    </location>
</feature>
<keyword evidence="10" id="KW-1185">Reference proteome</keyword>
<keyword evidence="5 8" id="KW-0472">Membrane</keyword>
<feature type="transmembrane region" description="Helical" evidence="8">
    <location>
        <begin position="103"/>
        <end position="125"/>
    </location>
</feature>
<evidence type="ECO:0000256" key="8">
    <source>
        <dbReference type="SAM" id="Phobius"/>
    </source>
</evidence>
<evidence type="ECO:0000256" key="7">
    <source>
        <dbReference type="SAM" id="MobiDB-lite"/>
    </source>
</evidence>
<dbReference type="FunFam" id="1.20.1250.20:FF:000065">
    <property type="entry name" value="Putative MFS pantothenate transporter"/>
    <property type="match status" value="1"/>
</dbReference>
<dbReference type="Proteomes" id="UP001182556">
    <property type="component" value="Unassembled WGS sequence"/>
</dbReference>
<feature type="transmembrane region" description="Helical" evidence="8">
    <location>
        <begin position="68"/>
        <end position="91"/>
    </location>
</feature>
<evidence type="ECO:0000313" key="9">
    <source>
        <dbReference type="EMBL" id="KAK1925227.1"/>
    </source>
</evidence>